<dbReference type="SUPFAM" id="SSF52540">
    <property type="entry name" value="P-loop containing nucleoside triphosphate hydrolases"/>
    <property type="match status" value="1"/>
</dbReference>
<dbReference type="InterPro" id="IPR014017">
    <property type="entry name" value="DNA_helicase_UvrD-like_C"/>
</dbReference>
<evidence type="ECO:0000256" key="13">
    <source>
        <dbReference type="SAM" id="MobiDB-lite"/>
    </source>
</evidence>
<dbReference type="Pfam" id="PF13361">
    <property type="entry name" value="UvrD_C"/>
    <property type="match status" value="1"/>
</dbReference>
<evidence type="ECO:0000256" key="3">
    <source>
        <dbReference type="ARBA" id="ARBA00022801"/>
    </source>
</evidence>
<feature type="domain" description="UvrD-like helicase C-terminal" evidence="15">
    <location>
        <begin position="291"/>
        <end position="560"/>
    </location>
</feature>
<keyword evidence="17" id="KW-1185">Reference proteome</keyword>
<evidence type="ECO:0000256" key="9">
    <source>
        <dbReference type="ARBA" id="ARBA00034808"/>
    </source>
</evidence>
<dbReference type="GO" id="GO:0005524">
    <property type="term" value="F:ATP binding"/>
    <property type="evidence" value="ECO:0007669"/>
    <property type="project" value="UniProtKB-UniRule"/>
</dbReference>
<comment type="similarity">
    <text evidence="1">Belongs to the helicase family. UvrD subfamily.</text>
</comment>
<feature type="binding site" evidence="12">
    <location>
        <begin position="33"/>
        <end position="40"/>
    </location>
    <ligand>
        <name>ATP</name>
        <dbReference type="ChEBI" id="CHEBI:30616"/>
    </ligand>
</feature>
<feature type="domain" description="UvrD-like helicase ATP-binding" evidence="14">
    <location>
        <begin position="12"/>
        <end position="290"/>
    </location>
</feature>
<evidence type="ECO:0000256" key="4">
    <source>
        <dbReference type="ARBA" id="ARBA00022806"/>
    </source>
</evidence>
<dbReference type="GO" id="GO:0005829">
    <property type="term" value="C:cytosol"/>
    <property type="evidence" value="ECO:0007669"/>
    <property type="project" value="TreeGrafter"/>
</dbReference>
<sequence length="759" mass="85824">MPAFPPDHPLLRNLNSPQKEAVTHVDGPLLILAGAGSGKTTVITRRIAWLIEEVGVRPASILAMTFTNKAAGEMAERVQRMVHVPAEQLWVSTFHSFCTRILRREGDRTPVGRDFVIFDPSDQRSLVKQVLADLKLPEKQFHPRKVLEVISDFKNRCLLPDEAMEEALDPWTRKVLEAYRGYQNGLRSHKACDFDDLLLHTERLFRDPEVQAAYAERFKYILVDEYQDTNRVQYLLVQHLAKHHLNLCVVGDEDQSIYGWRGADIRNILDFKKDFPGATEIKLEQNYRSTQLILDAASTVIANNTQRLGKTLWTDLGLGERITFKLLDEGRLEAEYVVDHIRQERLRFPNARMAVLYRANWQSRQLEEALRAQNMPYKLVGGVKFYERQEVKDLLAYLRLVCNPFDLVSFRRSVNSPTRGVGATTLARIEAAIPEGGTALQATVALLRSGELKGRAQRELVRYVELFRRAEDEARTLSLSGLVRWVLVESGYVQMLEEEATLEAETRLRNLEEFVSAAAEAESLGLRLAEFLDRVSLASDSDELEEASLLSLMTIHCAKGLEFPVVFMVGMEEDVFPNRNAREADDGLEEERRLFYVAITRAQNKLYLTAARRRRAMGQELLGMPSRFLRELPEEGLESPIRWGTELYRSGQGNFPSQRPSTGGATSVASELGRIRSFFNQVRAPEPPADAAPEAPEPEEPRPAPSGSWPKGTRVLSPRFGRGVITAASGGGDMLTYTIRFPEGEKRIVARFGMLEKES</sequence>
<evidence type="ECO:0000313" key="17">
    <source>
        <dbReference type="Proteomes" id="UP001238179"/>
    </source>
</evidence>
<dbReference type="PANTHER" id="PTHR11070">
    <property type="entry name" value="UVRD / RECB / PCRA DNA HELICASE FAMILY MEMBER"/>
    <property type="match status" value="1"/>
</dbReference>
<dbReference type="Gene3D" id="3.40.50.300">
    <property type="entry name" value="P-loop containing nucleotide triphosphate hydrolases"/>
    <property type="match status" value="2"/>
</dbReference>
<dbReference type="Gene3D" id="1.10.10.160">
    <property type="match status" value="1"/>
</dbReference>
<dbReference type="GO" id="GO:0043138">
    <property type="term" value="F:3'-5' DNA helicase activity"/>
    <property type="evidence" value="ECO:0007669"/>
    <property type="project" value="UniProtKB-EC"/>
</dbReference>
<dbReference type="Gene3D" id="1.10.486.10">
    <property type="entry name" value="PCRA, domain 4"/>
    <property type="match status" value="1"/>
</dbReference>
<dbReference type="GO" id="GO:0003677">
    <property type="term" value="F:DNA binding"/>
    <property type="evidence" value="ECO:0007669"/>
    <property type="project" value="UniProtKB-KW"/>
</dbReference>
<dbReference type="GO" id="GO:0033202">
    <property type="term" value="C:DNA helicase complex"/>
    <property type="evidence" value="ECO:0007669"/>
    <property type="project" value="TreeGrafter"/>
</dbReference>
<dbReference type="GO" id="GO:0000725">
    <property type="term" value="P:recombinational repair"/>
    <property type="evidence" value="ECO:0007669"/>
    <property type="project" value="TreeGrafter"/>
</dbReference>
<reference evidence="17" key="1">
    <citation type="journal article" date="2023" name="Int. J. Syst. Evol. Microbiol.">
        <title>Mesoterricola silvestris gen. nov., sp. nov., Mesoterricola sediminis sp. nov., Geothrix oryzae sp. nov., Geothrix edaphica sp. nov., Geothrix rubra sp. nov., and Geothrix limicola sp. nov., six novel members of Acidobacteriota isolated from soils.</title>
        <authorList>
            <person name="Itoh H."/>
            <person name="Sugisawa Y."/>
            <person name="Mise K."/>
            <person name="Xu Z."/>
            <person name="Kuniyasu M."/>
            <person name="Ushijima N."/>
            <person name="Kawano K."/>
            <person name="Kobayashi E."/>
            <person name="Shiratori Y."/>
            <person name="Masuda Y."/>
            <person name="Senoo K."/>
        </authorList>
    </citation>
    <scope>NUCLEOTIDE SEQUENCE [LARGE SCALE GENOMIC DNA]</scope>
    <source>
        <strain evidence="17">W79</strain>
    </source>
</reference>
<keyword evidence="7" id="KW-0413">Isomerase</keyword>
<dbReference type="EMBL" id="AP027080">
    <property type="protein sequence ID" value="BDU73817.1"/>
    <property type="molecule type" value="Genomic_DNA"/>
</dbReference>
<dbReference type="Pfam" id="PF00580">
    <property type="entry name" value="UvrD-helicase"/>
    <property type="match status" value="1"/>
</dbReference>
<evidence type="ECO:0000256" key="11">
    <source>
        <dbReference type="ARBA" id="ARBA00048988"/>
    </source>
</evidence>
<dbReference type="PROSITE" id="PS51198">
    <property type="entry name" value="UVRD_HELICASE_ATP_BIND"/>
    <property type="match status" value="1"/>
</dbReference>
<name>A0AA48GTL7_9BACT</name>
<comment type="catalytic activity">
    <reaction evidence="8">
        <text>Couples ATP hydrolysis with the unwinding of duplex DNA by translocating in the 3'-5' direction.</text>
        <dbReference type="EC" id="5.6.2.4"/>
    </reaction>
</comment>
<dbReference type="PANTHER" id="PTHR11070:SF2">
    <property type="entry name" value="ATP-DEPENDENT DNA HELICASE SRS2"/>
    <property type="match status" value="1"/>
</dbReference>
<dbReference type="KEGG" id="msil:METEAL_29910"/>
<dbReference type="CDD" id="cd18807">
    <property type="entry name" value="SF1_C_UvrD"/>
    <property type="match status" value="1"/>
</dbReference>
<evidence type="ECO:0000256" key="6">
    <source>
        <dbReference type="ARBA" id="ARBA00023125"/>
    </source>
</evidence>
<gene>
    <name evidence="16" type="primary">pcrA</name>
    <name evidence="16" type="ORF">METEAL_29910</name>
</gene>
<dbReference type="EC" id="5.6.2.4" evidence="9"/>
<dbReference type="CDD" id="cd17932">
    <property type="entry name" value="DEXQc_UvrD"/>
    <property type="match status" value="1"/>
</dbReference>
<dbReference type="RefSeq" id="WP_316412486.1">
    <property type="nucleotide sequence ID" value="NZ_AP027080.1"/>
</dbReference>
<accession>A0AA48GTL7</accession>
<proteinExistence type="inferred from homology"/>
<feature type="region of interest" description="Disordered" evidence="13">
    <location>
        <begin position="684"/>
        <end position="716"/>
    </location>
</feature>
<dbReference type="PROSITE" id="PS51217">
    <property type="entry name" value="UVRD_HELICASE_CTER"/>
    <property type="match status" value="1"/>
</dbReference>
<dbReference type="InterPro" id="IPR000212">
    <property type="entry name" value="DNA_helicase_UvrD/REP"/>
</dbReference>
<dbReference type="InterPro" id="IPR013986">
    <property type="entry name" value="DExx_box_DNA_helicase_dom_sf"/>
</dbReference>
<keyword evidence="2 12" id="KW-0547">Nucleotide-binding</keyword>
<evidence type="ECO:0000259" key="14">
    <source>
        <dbReference type="PROSITE" id="PS51198"/>
    </source>
</evidence>
<feature type="compositionally biased region" description="Polar residues" evidence="13">
    <location>
        <begin position="651"/>
        <end position="668"/>
    </location>
</feature>
<comment type="catalytic activity">
    <reaction evidence="11">
        <text>ATP + H2O = ADP + phosphate + H(+)</text>
        <dbReference type="Rhea" id="RHEA:13065"/>
        <dbReference type="ChEBI" id="CHEBI:15377"/>
        <dbReference type="ChEBI" id="CHEBI:15378"/>
        <dbReference type="ChEBI" id="CHEBI:30616"/>
        <dbReference type="ChEBI" id="CHEBI:43474"/>
        <dbReference type="ChEBI" id="CHEBI:456216"/>
        <dbReference type="EC" id="5.6.2.4"/>
    </reaction>
</comment>
<evidence type="ECO:0000256" key="8">
    <source>
        <dbReference type="ARBA" id="ARBA00034617"/>
    </source>
</evidence>
<evidence type="ECO:0000256" key="1">
    <source>
        <dbReference type="ARBA" id="ARBA00009922"/>
    </source>
</evidence>
<dbReference type="InterPro" id="IPR027417">
    <property type="entry name" value="P-loop_NTPase"/>
</dbReference>
<evidence type="ECO:0000313" key="16">
    <source>
        <dbReference type="EMBL" id="BDU73817.1"/>
    </source>
</evidence>
<evidence type="ECO:0000256" key="5">
    <source>
        <dbReference type="ARBA" id="ARBA00022840"/>
    </source>
</evidence>
<organism evidence="16 17">
    <name type="scientific">Mesoterricola silvestris</name>
    <dbReference type="NCBI Taxonomy" id="2927979"/>
    <lineage>
        <taxon>Bacteria</taxon>
        <taxon>Pseudomonadati</taxon>
        <taxon>Acidobacteriota</taxon>
        <taxon>Holophagae</taxon>
        <taxon>Holophagales</taxon>
        <taxon>Holophagaceae</taxon>
        <taxon>Mesoterricola</taxon>
    </lineage>
</organism>
<protein>
    <recommendedName>
        <fullName evidence="9">DNA 3'-5' helicase</fullName>
        <ecNumber evidence="9">5.6.2.4</ecNumber>
    </recommendedName>
    <alternativeName>
        <fullName evidence="10">DNA 3'-5' helicase II</fullName>
    </alternativeName>
</protein>
<evidence type="ECO:0000256" key="12">
    <source>
        <dbReference type="PROSITE-ProRule" id="PRU00560"/>
    </source>
</evidence>
<dbReference type="GO" id="GO:0016787">
    <property type="term" value="F:hydrolase activity"/>
    <property type="evidence" value="ECO:0007669"/>
    <property type="project" value="UniProtKB-UniRule"/>
</dbReference>
<keyword evidence="5 12" id="KW-0067">ATP-binding</keyword>
<keyword evidence="6" id="KW-0238">DNA-binding</keyword>
<dbReference type="AlphaFoldDB" id="A0AA48GTL7"/>
<keyword evidence="3 12" id="KW-0378">Hydrolase</keyword>
<evidence type="ECO:0000256" key="2">
    <source>
        <dbReference type="ARBA" id="ARBA00022741"/>
    </source>
</evidence>
<evidence type="ECO:0000256" key="7">
    <source>
        <dbReference type="ARBA" id="ARBA00023235"/>
    </source>
</evidence>
<dbReference type="Proteomes" id="UP001238179">
    <property type="component" value="Chromosome"/>
</dbReference>
<feature type="region of interest" description="Disordered" evidence="13">
    <location>
        <begin position="648"/>
        <end position="668"/>
    </location>
</feature>
<keyword evidence="4 12" id="KW-0347">Helicase</keyword>
<evidence type="ECO:0000259" key="15">
    <source>
        <dbReference type="PROSITE" id="PS51217"/>
    </source>
</evidence>
<dbReference type="InterPro" id="IPR014016">
    <property type="entry name" value="UvrD-like_ATP-bd"/>
</dbReference>
<evidence type="ECO:0000256" key="10">
    <source>
        <dbReference type="ARBA" id="ARBA00034923"/>
    </source>
</evidence>